<dbReference type="PANTHER" id="PTHR47964">
    <property type="entry name" value="ATP-DEPENDENT DNA HELICASE HOMOLOG RECG, CHLOROPLASTIC"/>
    <property type="match status" value="1"/>
</dbReference>
<keyword evidence="3 9" id="KW-0227">DNA damage</keyword>
<evidence type="ECO:0000259" key="11">
    <source>
        <dbReference type="PROSITE" id="PS51194"/>
    </source>
</evidence>
<evidence type="ECO:0000256" key="5">
    <source>
        <dbReference type="ARBA" id="ARBA00022806"/>
    </source>
</evidence>
<evidence type="ECO:0000256" key="4">
    <source>
        <dbReference type="ARBA" id="ARBA00022801"/>
    </source>
</evidence>
<protein>
    <recommendedName>
        <fullName evidence="9">Transcription-repair-coupling factor</fullName>
        <shortName evidence="9">TRCF</shortName>
        <ecNumber evidence="9">3.6.4.-</ecNumber>
    </recommendedName>
</protein>
<keyword evidence="4 9" id="KW-0378">Hydrolase</keyword>
<dbReference type="InterPro" id="IPR005118">
    <property type="entry name" value="TRCF_C"/>
</dbReference>
<dbReference type="SUPFAM" id="SSF52540">
    <property type="entry name" value="P-loop containing nucleoside triphosphate hydrolases"/>
    <property type="match status" value="4"/>
</dbReference>
<dbReference type="OrthoDB" id="9804325at2"/>
<dbReference type="Gene3D" id="3.40.50.11180">
    <property type="match status" value="1"/>
</dbReference>
<dbReference type="SUPFAM" id="SSF143517">
    <property type="entry name" value="TRCF domain-like"/>
    <property type="match status" value="1"/>
</dbReference>
<dbReference type="GO" id="GO:0003684">
    <property type="term" value="F:damaged DNA binding"/>
    <property type="evidence" value="ECO:0007669"/>
    <property type="project" value="InterPro"/>
</dbReference>
<dbReference type="SUPFAM" id="SSF141259">
    <property type="entry name" value="CarD-like"/>
    <property type="match status" value="1"/>
</dbReference>
<dbReference type="InterPro" id="IPR037235">
    <property type="entry name" value="TRCF-like_C_D7"/>
</dbReference>
<dbReference type="Gene3D" id="3.40.50.11140">
    <property type="match status" value="1"/>
</dbReference>
<evidence type="ECO:0000256" key="2">
    <source>
        <dbReference type="ARBA" id="ARBA00022741"/>
    </source>
</evidence>
<organism evidence="12 13">
    <name type="scientific">Candidatus Odyssella acanthamoebae</name>
    <dbReference type="NCBI Taxonomy" id="91604"/>
    <lineage>
        <taxon>Bacteria</taxon>
        <taxon>Pseudomonadati</taxon>
        <taxon>Pseudomonadota</taxon>
        <taxon>Alphaproteobacteria</taxon>
        <taxon>Holosporales</taxon>
        <taxon>Candidatus Paracaedibacteraceae</taxon>
        <taxon>Candidatus Odyssella</taxon>
    </lineage>
</organism>
<name>A0A077AT31_9PROT</name>
<dbReference type="NCBIfam" id="TIGR00580">
    <property type="entry name" value="mfd"/>
    <property type="match status" value="1"/>
</dbReference>
<dbReference type="KEGG" id="paca:ID47_00230"/>
<dbReference type="SMART" id="SM01058">
    <property type="entry name" value="CarD_TRCF"/>
    <property type="match status" value="1"/>
</dbReference>
<reference evidence="12 13" key="1">
    <citation type="submission" date="2014-07" db="EMBL/GenBank/DDBJ databases">
        <title>Comparative genomic insights into amoeba endosymbionts belonging to the families of Holosporaceae and Candidatus Midichloriaceae within Rickettsiales.</title>
        <authorList>
            <person name="Wang Z."/>
            <person name="Wu M."/>
        </authorList>
    </citation>
    <scope>NUCLEOTIDE SEQUENCE [LARGE SCALE GENOMIC DNA]</scope>
    <source>
        <strain evidence="12">PRA3</strain>
    </source>
</reference>
<dbReference type="Pfam" id="PF02559">
    <property type="entry name" value="CarD_TRCF_RID"/>
    <property type="match status" value="1"/>
</dbReference>
<dbReference type="InterPro" id="IPR047112">
    <property type="entry name" value="RecG/Mfd"/>
</dbReference>
<sequence>MVGKIYSGIAVGFEPLVLREIVRAKTPYPILYIVPTEDRAVQLAEQIKVVLPQDTVYYLPAWDCLPYDRIGPSQDVLTQRMQVLSALAARQAAIVVLSAQSLLQRVPPISALTNRSLVLRIEQDVSMLKLIESLSQGGYLRVETVRESGEFAVRGDILDIFPVGLEEPVRLDFFGDHIEKIRRFDALNQTTIAPVNQVDLTPSHDLALTDEQITRFRQNYRERFGHIITPLYEAISEGRRYAGMEHWLPLFFDQMLGLLEFVPTAQIFYDHQTDDAIRTRLELIHDYYHNRLAKLPGDSSPPYNPLKPEEGYLTLAEWRDIQNKGNLVTPFSQEHQLDFHCRRGLSLAAGTPTHQALQSLKETVHQEKDKQIILACSSEGSRDRLMHMLEDAGIRAFQPVNHWPDHTSPYTTLVYPLDHGFTTPHLLVITEADLLGERIIRQPSKQRKTEKLLLETSQLSTGDLIVHRDHGVGRYEGLLPVEVDGALHDCLALVYHGGDKLFLPVENIDAVSKYGDADSLVQLDKLGSSAWQNRKARVKKRIREVADYLIKLAAERSLHEAPILQSNPQDFEQFCAGFPYVETDDQLRAIAETLDDMASGHPMDRLICGDVGFGKTEVALRSAFVAVASGKQVAIIAPTTLLCRQHFQTFSNRFKDSGYRVEQLSRFVSVKAAERIRRDLADGQIDIIVATHALFSEKTKFTDLGLVIIDEEQHFGVKQKEKLKSLQKDVHVLTLTATPIPRTLQLALTGVRQMSLIATPPIDRLAVRTFVTPYDGLVIREAILREYYRGGQIFYVSPRLEDLSALQEQLTKLIPEIKIIVAHGQLSAGQLEDVMTAFYDRQYDLLLSTNIVESGIDIPNANTLVIHRADLFGLAQLYQLRGRVGRSKAQGYAYLTMPGDKPISDTSLKRLEIMQTLDKLGAGFTLASHDLDIRGTGNLVGEEQSGHIREVGVELYQHLLQEAIMQVRIEQEMGTPTEEEWSPQINLGTSVMIPETYVSDLNLRLNLYRRVANLKSREEIDTFAAEMVDRFGRLPSEVQNLLEIIEVKSYCRQAHIEKVDVGPKGIVISLKDNKFPNPANLMTYIQDPKVKAKLRPDQKIVFIREWDSPAKRARSVRIICANLAKLAG</sequence>
<evidence type="ECO:0000256" key="3">
    <source>
        <dbReference type="ARBA" id="ARBA00022763"/>
    </source>
</evidence>
<dbReference type="GO" id="GO:0005737">
    <property type="term" value="C:cytoplasm"/>
    <property type="evidence" value="ECO:0007669"/>
    <property type="project" value="UniProtKB-SubCell"/>
</dbReference>
<dbReference type="STRING" id="91604.ID47_00230"/>
<dbReference type="HAMAP" id="MF_00969">
    <property type="entry name" value="TRCF"/>
    <property type="match status" value="1"/>
</dbReference>
<comment type="similarity">
    <text evidence="9">In the C-terminal section; belongs to the helicase family. RecG subfamily.</text>
</comment>
<dbReference type="GO" id="GO:0016787">
    <property type="term" value="F:hydrolase activity"/>
    <property type="evidence" value="ECO:0007669"/>
    <property type="project" value="UniProtKB-KW"/>
</dbReference>
<accession>A0A077AT31</accession>
<dbReference type="InterPro" id="IPR027417">
    <property type="entry name" value="P-loop_NTPase"/>
</dbReference>
<dbReference type="SMART" id="SM00982">
    <property type="entry name" value="TRCF"/>
    <property type="match status" value="1"/>
</dbReference>
<dbReference type="InterPro" id="IPR003711">
    <property type="entry name" value="CarD-like/TRCF_RID"/>
</dbReference>
<dbReference type="InterPro" id="IPR036101">
    <property type="entry name" value="CarD-like/TRCF_RID_sf"/>
</dbReference>
<dbReference type="AlphaFoldDB" id="A0A077AT31"/>
<dbReference type="Pfam" id="PF00271">
    <property type="entry name" value="Helicase_C"/>
    <property type="match status" value="1"/>
</dbReference>
<evidence type="ECO:0000313" key="12">
    <source>
        <dbReference type="EMBL" id="AIK95521.1"/>
    </source>
</evidence>
<dbReference type="GO" id="GO:0000716">
    <property type="term" value="P:transcription-coupled nucleotide-excision repair, DNA damage recognition"/>
    <property type="evidence" value="ECO:0007669"/>
    <property type="project" value="UniProtKB-UniRule"/>
</dbReference>
<comment type="similarity">
    <text evidence="9">In the N-terminal section; belongs to the UvrB family.</text>
</comment>
<keyword evidence="13" id="KW-1185">Reference proteome</keyword>
<dbReference type="SMART" id="SM00490">
    <property type="entry name" value="HELICc"/>
    <property type="match status" value="1"/>
</dbReference>
<evidence type="ECO:0000256" key="8">
    <source>
        <dbReference type="ARBA" id="ARBA00023204"/>
    </source>
</evidence>
<dbReference type="InterPro" id="IPR011545">
    <property type="entry name" value="DEAD/DEAH_box_helicase_dom"/>
</dbReference>
<keyword evidence="8 9" id="KW-0234">DNA repair</keyword>
<comment type="subcellular location">
    <subcellularLocation>
        <location evidence="9">Cytoplasm</location>
    </subcellularLocation>
</comment>
<dbReference type="InterPro" id="IPR041471">
    <property type="entry name" value="UvrB_inter"/>
</dbReference>
<keyword evidence="6 9" id="KW-0067">ATP-binding</keyword>
<keyword evidence="7 9" id="KW-0238">DNA-binding</keyword>
<dbReference type="CDD" id="cd17991">
    <property type="entry name" value="DEXHc_TRCF"/>
    <property type="match status" value="1"/>
</dbReference>
<dbReference type="GO" id="GO:0005524">
    <property type="term" value="F:ATP binding"/>
    <property type="evidence" value="ECO:0007669"/>
    <property type="project" value="UniProtKB-UniRule"/>
</dbReference>
<keyword evidence="1 9" id="KW-0963">Cytoplasm</keyword>
<dbReference type="InterPro" id="IPR014001">
    <property type="entry name" value="Helicase_ATP-bd"/>
</dbReference>
<feature type="domain" description="Helicase ATP-binding" evidence="10">
    <location>
        <begin position="596"/>
        <end position="757"/>
    </location>
</feature>
<dbReference type="RefSeq" id="WP_038462663.1">
    <property type="nucleotide sequence ID" value="NZ_CP008941.1"/>
</dbReference>
<dbReference type="Gene3D" id="2.40.10.170">
    <property type="match status" value="1"/>
</dbReference>
<dbReference type="GO" id="GO:0006355">
    <property type="term" value="P:regulation of DNA-templated transcription"/>
    <property type="evidence" value="ECO:0007669"/>
    <property type="project" value="UniProtKB-UniRule"/>
</dbReference>
<dbReference type="Pfam" id="PF00270">
    <property type="entry name" value="DEAD"/>
    <property type="match status" value="1"/>
</dbReference>
<dbReference type="GO" id="GO:0003678">
    <property type="term" value="F:DNA helicase activity"/>
    <property type="evidence" value="ECO:0007669"/>
    <property type="project" value="TreeGrafter"/>
</dbReference>
<keyword evidence="2 9" id="KW-0547">Nucleotide-binding</keyword>
<dbReference type="Gene3D" id="3.30.2060.10">
    <property type="entry name" value="Penicillin-binding protein 1b domain"/>
    <property type="match status" value="1"/>
</dbReference>
<dbReference type="Proteomes" id="UP000028926">
    <property type="component" value="Chromosome"/>
</dbReference>
<dbReference type="PROSITE" id="PS51192">
    <property type="entry name" value="HELICASE_ATP_BIND_1"/>
    <property type="match status" value="1"/>
</dbReference>
<gene>
    <name evidence="9" type="primary">mfd</name>
    <name evidence="12" type="ORF">ID47_00230</name>
</gene>
<feature type="domain" description="Helicase C-terminal" evidence="11">
    <location>
        <begin position="782"/>
        <end position="932"/>
    </location>
</feature>
<evidence type="ECO:0000259" key="10">
    <source>
        <dbReference type="PROSITE" id="PS51192"/>
    </source>
</evidence>
<dbReference type="PANTHER" id="PTHR47964:SF1">
    <property type="entry name" value="ATP-DEPENDENT DNA HELICASE HOMOLOG RECG, CHLOROPLASTIC"/>
    <property type="match status" value="1"/>
</dbReference>
<evidence type="ECO:0000256" key="7">
    <source>
        <dbReference type="ARBA" id="ARBA00023125"/>
    </source>
</evidence>
<dbReference type="Pfam" id="PF03461">
    <property type="entry name" value="TRCF"/>
    <property type="match status" value="1"/>
</dbReference>
<evidence type="ECO:0000256" key="6">
    <source>
        <dbReference type="ARBA" id="ARBA00022840"/>
    </source>
</evidence>
<keyword evidence="5" id="KW-0347">Helicase</keyword>
<evidence type="ECO:0000256" key="9">
    <source>
        <dbReference type="HAMAP-Rule" id="MF_00969"/>
    </source>
</evidence>
<proteinExistence type="inferred from homology"/>
<dbReference type="PROSITE" id="PS51194">
    <property type="entry name" value="HELICASE_CTER"/>
    <property type="match status" value="1"/>
</dbReference>
<evidence type="ECO:0000313" key="13">
    <source>
        <dbReference type="Proteomes" id="UP000028926"/>
    </source>
</evidence>
<dbReference type="eggNOG" id="COG1197">
    <property type="taxonomic scope" value="Bacteria"/>
</dbReference>
<dbReference type="Pfam" id="PF17757">
    <property type="entry name" value="UvrB_inter"/>
    <property type="match status" value="1"/>
</dbReference>
<dbReference type="SMART" id="SM00487">
    <property type="entry name" value="DEXDc"/>
    <property type="match status" value="1"/>
</dbReference>
<evidence type="ECO:0000256" key="1">
    <source>
        <dbReference type="ARBA" id="ARBA00022490"/>
    </source>
</evidence>
<dbReference type="Pfam" id="PF21132">
    <property type="entry name" value="MFD_D3"/>
    <property type="match status" value="1"/>
</dbReference>
<dbReference type="InterPro" id="IPR048635">
    <property type="entry name" value="MFD_D3"/>
</dbReference>
<dbReference type="EMBL" id="CP008941">
    <property type="protein sequence ID" value="AIK95521.1"/>
    <property type="molecule type" value="Genomic_DNA"/>
</dbReference>
<comment type="function">
    <text evidence="9">Couples transcription and DNA repair by recognizing RNA polymerase (RNAP) stalled at DNA lesions. Mediates ATP-dependent release of RNAP and its truncated transcript from the DNA, and recruitment of nucleotide excision repair machinery to the damaged site.</text>
</comment>
<dbReference type="HOGENOM" id="CLU_005122_1_3_5"/>
<dbReference type="Gene3D" id="3.40.50.300">
    <property type="entry name" value="P-loop containing nucleotide triphosphate hydrolases"/>
    <property type="match status" value="2"/>
</dbReference>
<dbReference type="InterPro" id="IPR004576">
    <property type="entry name" value="Mfd"/>
</dbReference>
<dbReference type="Gene3D" id="3.90.1150.50">
    <property type="entry name" value="Transcription-repair-coupling factor, D7 domain"/>
    <property type="match status" value="1"/>
</dbReference>
<dbReference type="EC" id="3.6.4.-" evidence="9"/>
<dbReference type="InterPro" id="IPR001650">
    <property type="entry name" value="Helicase_C-like"/>
</dbReference>